<organism evidence="1 2">
    <name type="scientific">Mariprofundus ferrooxydans PV-1</name>
    <dbReference type="NCBI Taxonomy" id="314345"/>
    <lineage>
        <taxon>Bacteria</taxon>
        <taxon>Pseudomonadati</taxon>
        <taxon>Pseudomonadota</taxon>
        <taxon>Candidatius Mariprofundia</taxon>
        <taxon>Mariprofundales</taxon>
        <taxon>Mariprofundaceae</taxon>
        <taxon>Mariprofundus</taxon>
    </lineage>
</organism>
<evidence type="ECO:0000313" key="1">
    <source>
        <dbReference type="EMBL" id="EAU53553.1"/>
    </source>
</evidence>
<dbReference type="Proteomes" id="UP000005297">
    <property type="component" value="Unassembled WGS sequence"/>
</dbReference>
<proteinExistence type="predicted"/>
<dbReference type="RefSeq" id="WP_009850879.1">
    <property type="nucleotide sequence ID" value="NZ_DS022295.1"/>
</dbReference>
<accession>Q0EWB8</accession>
<dbReference type="HOGENOM" id="CLU_1308906_0_0_0"/>
<dbReference type="AlphaFoldDB" id="Q0EWB8"/>
<sequence length="210" mass="23665">MTKLTCPSCGCSGDEELFGADMEWRRALMIALQLPSDCGPLVGRYVKLFAPLKRNLSSARSRKLLDEVSELVLAESIAFDRASYHIPSNIWAQSLQIMLDKPDLQRPIANHNYLIKVAIGQLSKRADIDQTERYEVRRNSEPSRTTSAGMQAISKALDPELPEIPGAEREDWLYKARSDLVGKGMNEKFIIAPLIEQRAREMYQEAQNGI</sequence>
<name>Q0EWB8_9PROT</name>
<keyword evidence="2" id="KW-1185">Reference proteome</keyword>
<evidence type="ECO:0000313" key="2">
    <source>
        <dbReference type="Proteomes" id="UP000005297"/>
    </source>
</evidence>
<dbReference type="STRING" id="314344.AL013_10425"/>
<dbReference type="InParanoid" id="Q0EWB8"/>
<gene>
    <name evidence="1" type="ORF">SPV1_02908</name>
</gene>
<reference evidence="1 2" key="1">
    <citation type="submission" date="2006-09" db="EMBL/GenBank/DDBJ databases">
        <authorList>
            <person name="Emerson D."/>
            <person name="Ferriera S."/>
            <person name="Johnson J."/>
            <person name="Kravitz S."/>
            <person name="Halpern A."/>
            <person name="Remington K."/>
            <person name="Beeson K."/>
            <person name="Tran B."/>
            <person name="Rogers Y.-H."/>
            <person name="Friedman R."/>
            <person name="Venter J.C."/>
        </authorList>
    </citation>
    <scope>NUCLEOTIDE SEQUENCE [LARGE SCALE GENOMIC DNA]</scope>
    <source>
        <strain evidence="1 2">PV-1</strain>
    </source>
</reference>
<dbReference type="EMBL" id="AATS01000021">
    <property type="protein sequence ID" value="EAU53553.1"/>
    <property type="molecule type" value="Genomic_DNA"/>
</dbReference>
<dbReference type="OrthoDB" id="6872885at2"/>
<protein>
    <submittedName>
        <fullName evidence="1">Uncharacterized protein</fullName>
    </submittedName>
</protein>
<comment type="caution">
    <text evidence="1">The sequence shown here is derived from an EMBL/GenBank/DDBJ whole genome shotgun (WGS) entry which is preliminary data.</text>
</comment>